<accession>A0A2K2AK57</accession>
<name>A0A2K2AK57_POPTR</name>
<keyword evidence="2" id="KW-1185">Reference proteome</keyword>
<protein>
    <submittedName>
        <fullName evidence="1">Uncharacterized protein</fullName>
    </submittedName>
</protein>
<evidence type="ECO:0000313" key="2">
    <source>
        <dbReference type="Proteomes" id="UP000006729"/>
    </source>
</evidence>
<proteinExistence type="predicted"/>
<dbReference type="AlphaFoldDB" id="A0A2K2AK57"/>
<gene>
    <name evidence="1" type="ORF">POPTR_005G212600</name>
</gene>
<reference evidence="1" key="2">
    <citation type="submission" date="2017-07" db="EMBL/GenBank/DDBJ databases">
        <title>WGS assembly of Populus trichocarpa.</title>
        <authorList>
            <person name="Tuskan G."/>
            <person name="Difazio S."/>
            <person name="Jansson S."/>
            <person name="Bohlmann J."/>
            <person name="Grigoriev I."/>
            <person name="Hellsten U."/>
            <person name="Putnam N."/>
            <person name="Ralph S."/>
            <person name="Rombauts S."/>
            <person name="Salamov A."/>
            <person name="Schein J."/>
            <person name="Sterck L."/>
            <person name="Aerts A."/>
            <person name="Bhalerao R."/>
            <person name="Bhalerao R."/>
            <person name="Blaudez D."/>
            <person name="Boerjan W."/>
            <person name="Brun A."/>
            <person name="Brunner A."/>
            <person name="Busov V."/>
            <person name="Campbell M."/>
            <person name="Carlson J."/>
            <person name="Chalot M."/>
            <person name="Chapman J."/>
            <person name="Chen G."/>
            <person name="Cooper D."/>
            <person name="Coutinho P."/>
            <person name="Couturier J."/>
            <person name="Covert S."/>
            <person name="Cronk Q."/>
            <person name="Cunningham R."/>
            <person name="Davis J."/>
            <person name="Degroeve S."/>
            <person name="Dejardin A."/>
            <person name="Depamphilis C."/>
            <person name="Detter J."/>
            <person name="Dirks B."/>
            <person name="Dubchak I."/>
            <person name="Duplessis S."/>
            <person name="Ehlting J."/>
            <person name="Ellis B."/>
            <person name="Gendler K."/>
            <person name="Goodstein D."/>
            <person name="Gribskov M."/>
            <person name="Grimwood J."/>
            <person name="Groover A."/>
            <person name="Gunter L."/>
            <person name="Hamberger B."/>
            <person name="Heinze B."/>
            <person name="Helariutta Y."/>
            <person name="Henrissat B."/>
            <person name="Holligan D."/>
            <person name="Holt R."/>
            <person name="Huang W."/>
            <person name="Islam-Faridi N."/>
            <person name="Jones S."/>
            <person name="Jones-Rhoades M."/>
            <person name="Jorgensen R."/>
            <person name="Joshi C."/>
            <person name="Kangasjarvi J."/>
            <person name="Karlsson J."/>
            <person name="Kelleher C."/>
            <person name="Kirkpatrick R."/>
            <person name="Kirst M."/>
            <person name="Kohler A."/>
            <person name="Kalluri U."/>
            <person name="Larimer F."/>
            <person name="Leebens-Mack J."/>
            <person name="Leple J."/>
            <person name="Locascio P."/>
            <person name="Lou Y."/>
            <person name="Lucas S."/>
            <person name="Martin F."/>
            <person name="Montanini B."/>
            <person name="Napoli C."/>
            <person name="Nelson D."/>
            <person name="Nelson C."/>
            <person name="Nieminen K."/>
            <person name="Nilsson O."/>
            <person name="Pereda V."/>
            <person name="Peter G."/>
            <person name="Philippe R."/>
            <person name="Pilate G."/>
            <person name="Poliakov A."/>
            <person name="Razumovskaya J."/>
            <person name="Richardson P."/>
            <person name="Rinaldi C."/>
            <person name="Ritland K."/>
            <person name="Rouze P."/>
            <person name="Ryaboy D."/>
            <person name="Schmutz J."/>
            <person name="Schrader J."/>
            <person name="Segerman B."/>
            <person name="Shin H."/>
            <person name="Siddiqui A."/>
            <person name="Sterky F."/>
            <person name="Terry A."/>
            <person name="Tsai C."/>
            <person name="Uberbacher E."/>
            <person name="Unneberg P."/>
            <person name="Vahala J."/>
            <person name="Wall K."/>
            <person name="Wessler S."/>
            <person name="Yang G."/>
            <person name="Yin T."/>
            <person name="Douglas C."/>
            <person name="Marra M."/>
            <person name="Sandberg G."/>
            <person name="Van De Peer Y."/>
            <person name="Rokhsar D."/>
        </authorList>
    </citation>
    <scope>NUCLEOTIDE SEQUENCE</scope>
    <source>
        <strain evidence="1">Nisqually-1</strain>
    </source>
</reference>
<organism evidence="1 2">
    <name type="scientific">Populus trichocarpa</name>
    <name type="common">Western balsam poplar</name>
    <name type="synonym">Populus balsamifera subsp. trichocarpa</name>
    <dbReference type="NCBI Taxonomy" id="3694"/>
    <lineage>
        <taxon>Eukaryota</taxon>
        <taxon>Viridiplantae</taxon>
        <taxon>Streptophyta</taxon>
        <taxon>Embryophyta</taxon>
        <taxon>Tracheophyta</taxon>
        <taxon>Spermatophyta</taxon>
        <taxon>Magnoliopsida</taxon>
        <taxon>eudicotyledons</taxon>
        <taxon>Gunneridae</taxon>
        <taxon>Pentapetalae</taxon>
        <taxon>rosids</taxon>
        <taxon>fabids</taxon>
        <taxon>Malpighiales</taxon>
        <taxon>Salicaceae</taxon>
        <taxon>Saliceae</taxon>
        <taxon>Populus</taxon>
    </lineage>
</organism>
<evidence type="ECO:0000313" key="1">
    <source>
        <dbReference type="EMBL" id="PNT37906.1"/>
    </source>
</evidence>
<dbReference type="InParanoid" id="A0A2K2AK57"/>
<dbReference type="EMBL" id="CM009294">
    <property type="protein sequence ID" value="PNT37905.1"/>
    <property type="molecule type" value="Genomic_DNA"/>
</dbReference>
<dbReference type="EMBL" id="CM009294">
    <property type="protein sequence ID" value="PNT37906.1"/>
    <property type="molecule type" value="Genomic_DNA"/>
</dbReference>
<sequence length="131" mass="14995">MKESKKAQALCFPVGMSAWLSVSHHACRLYFYHFLQHCFSFSEGYKAFLCTRLPLPISNMTSRTSSPPYFAFESLCSIAVGVVEVKDMSSVLKFLDAKSFYLRPILLRARGQSRSIRTRHLDSASHLFLYK</sequence>
<dbReference type="Proteomes" id="UP000006729">
    <property type="component" value="Chromosome 5"/>
</dbReference>
<reference evidence="1 2" key="1">
    <citation type="journal article" date="2006" name="Science">
        <title>The genome of black cottonwood, Populus trichocarpa (Torr. &amp; Gray).</title>
        <authorList>
            <person name="Tuskan G.A."/>
            <person name="Difazio S."/>
            <person name="Jansson S."/>
            <person name="Bohlmann J."/>
            <person name="Grigoriev I."/>
            <person name="Hellsten U."/>
            <person name="Putnam N."/>
            <person name="Ralph S."/>
            <person name="Rombauts S."/>
            <person name="Salamov A."/>
            <person name="Schein J."/>
            <person name="Sterck L."/>
            <person name="Aerts A."/>
            <person name="Bhalerao R.R."/>
            <person name="Bhalerao R.P."/>
            <person name="Blaudez D."/>
            <person name="Boerjan W."/>
            <person name="Brun A."/>
            <person name="Brunner A."/>
            <person name="Busov V."/>
            <person name="Campbell M."/>
            <person name="Carlson J."/>
            <person name="Chalot M."/>
            <person name="Chapman J."/>
            <person name="Chen G.L."/>
            <person name="Cooper D."/>
            <person name="Coutinho P.M."/>
            <person name="Couturier J."/>
            <person name="Covert S."/>
            <person name="Cronk Q."/>
            <person name="Cunningham R."/>
            <person name="Davis J."/>
            <person name="Degroeve S."/>
            <person name="Dejardin A."/>
            <person name="Depamphilis C."/>
            <person name="Detter J."/>
            <person name="Dirks B."/>
            <person name="Dubchak I."/>
            <person name="Duplessis S."/>
            <person name="Ehlting J."/>
            <person name="Ellis B."/>
            <person name="Gendler K."/>
            <person name="Goodstein D."/>
            <person name="Gribskov M."/>
            <person name="Grimwood J."/>
            <person name="Groover A."/>
            <person name="Gunter L."/>
            <person name="Hamberger B."/>
            <person name="Heinze B."/>
            <person name="Helariutta Y."/>
            <person name="Henrissat B."/>
            <person name="Holligan D."/>
            <person name="Holt R."/>
            <person name="Huang W."/>
            <person name="Islam-Faridi N."/>
            <person name="Jones S."/>
            <person name="Jones-Rhoades M."/>
            <person name="Jorgensen R."/>
            <person name="Joshi C."/>
            <person name="Kangasjarvi J."/>
            <person name="Karlsson J."/>
            <person name="Kelleher C."/>
            <person name="Kirkpatrick R."/>
            <person name="Kirst M."/>
            <person name="Kohler A."/>
            <person name="Kalluri U."/>
            <person name="Larimer F."/>
            <person name="Leebens-Mack J."/>
            <person name="Leple J.C."/>
            <person name="Locascio P."/>
            <person name="Lou Y."/>
            <person name="Lucas S."/>
            <person name="Martin F."/>
            <person name="Montanini B."/>
            <person name="Napoli C."/>
            <person name="Nelson D.R."/>
            <person name="Nelson C."/>
            <person name="Nieminen K."/>
            <person name="Nilsson O."/>
            <person name="Pereda V."/>
            <person name="Peter G."/>
            <person name="Philippe R."/>
            <person name="Pilate G."/>
            <person name="Poliakov A."/>
            <person name="Razumovskaya J."/>
            <person name="Richardson P."/>
            <person name="Rinaldi C."/>
            <person name="Ritland K."/>
            <person name="Rouze P."/>
            <person name="Ryaboy D."/>
            <person name="Schmutz J."/>
            <person name="Schrader J."/>
            <person name="Segerman B."/>
            <person name="Shin H."/>
            <person name="Siddiqui A."/>
            <person name="Sterky F."/>
            <person name="Terry A."/>
            <person name="Tsai C.J."/>
            <person name="Uberbacher E."/>
            <person name="Unneberg P."/>
            <person name="Vahala J."/>
            <person name="Wall K."/>
            <person name="Wessler S."/>
            <person name="Yang G."/>
            <person name="Yin T."/>
            <person name="Douglas C."/>
            <person name="Marra M."/>
            <person name="Sandberg G."/>
            <person name="Van de Peer Y."/>
            <person name="Rokhsar D."/>
        </authorList>
    </citation>
    <scope>NUCLEOTIDE SEQUENCE [LARGE SCALE GENOMIC DNA]</scope>
    <source>
        <strain evidence="2">cv. Nisqually</strain>
        <strain evidence="1">Nisqually-1</strain>
    </source>
</reference>